<sequence>MSARIKVVFNDGCEVVQGIIPVNSVEGVSRNINQGQLLRCKPLYTIFLQQSSAFESNYTIDEAFFLINTLSSYYNTWKIEALVGTKSEIRYLQNSIELENGSKKREAKGMEEAKEADRAKKRKSQGSERREAKGTEKAEVMEEAKETKKAEKTEKAEKAGRS</sequence>
<reference evidence="2 3" key="1">
    <citation type="submission" date="2018-06" db="EMBL/GenBank/DDBJ databases">
        <title>Comparative genomics reveals the genomic features of Rhizophagus irregularis, R. cerebriforme, R. diaphanum and Gigaspora rosea, and their symbiotic lifestyle signature.</title>
        <authorList>
            <person name="Morin E."/>
            <person name="San Clemente H."/>
            <person name="Chen E.C.H."/>
            <person name="De La Providencia I."/>
            <person name="Hainaut M."/>
            <person name="Kuo A."/>
            <person name="Kohler A."/>
            <person name="Murat C."/>
            <person name="Tang N."/>
            <person name="Roy S."/>
            <person name="Loubradou J."/>
            <person name="Henrissat B."/>
            <person name="Grigoriev I.V."/>
            <person name="Corradi N."/>
            <person name="Roux C."/>
            <person name="Martin F.M."/>
        </authorList>
    </citation>
    <scope>NUCLEOTIDE SEQUENCE [LARGE SCALE GENOMIC DNA]</scope>
    <source>
        <strain evidence="2 3">DAOM 194757</strain>
    </source>
</reference>
<evidence type="ECO:0000313" key="2">
    <source>
        <dbReference type="EMBL" id="RIB07360.1"/>
    </source>
</evidence>
<dbReference type="EMBL" id="QKWP01001669">
    <property type="protein sequence ID" value="RIB07360.1"/>
    <property type="molecule type" value="Genomic_DNA"/>
</dbReference>
<dbReference type="Proteomes" id="UP000266673">
    <property type="component" value="Unassembled WGS sequence"/>
</dbReference>
<gene>
    <name evidence="2" type="ORF">C2G38_2214671</name>
</gene>
<dbReference type="OrthoDB" id="10592757at2759"/>
<evidence type="ECO:0000256" key="1">
    <source>
        <dbReference type="SAM" id="MobiDB-lite"/>
    </source>
</evidence>
<dbReference type="AlphaFoldDB" id="A0A397UAN7"/>
<feature type="region of interest" description="Disordered" evidence="1">
    <location>
        <begin position="101"/>
        <end position="162"/>
    </location>
</feature>
<organism evidence="2 3">
    <name type="scientific">Gigaspora rosea</name>
    <dbReference type="NCBI Taxonomy" id="44941"/>
    <lineage>
        <taxon>Eukaryota</taxon>
        <taxon>Fungi</taxon>
        <taxon>Fungi incertae sedis</taxon>
        <taxon>Mucoromycota</taxon>
        <taxon>Glomeromycotina</taxon>
        <taxon>Glomeromycetes</taxon>
        <taxon>Diversisporales</taxon>
        <taxon>Gigasporaceae</taxon>
        <taxon>Gigaspora</taxon>
    </lineage>
</organism>
<feature type="compositionally biased region" description="Basic and acidic residues" evidence="1">
    <location>
        <begin position="101"/>
        <end position="118"/>
    </location>
</feature>
<proteinExistence type="predicted"/>
<protein>
    <submittedName>
        <fullName evidence="2">Uncharacterized protein</fullName>
    </submittedName>
</protein>
<keyword evidence="3" id="KW-1185">Reference proteome</keyword>
<name>A0A397UAN7_9GLOM</name>
<accession>A0A397UAN7</accession>
<feature type="compositionally biased region" description="Basic and acidic residues" evidence="1">
    <location>
        <begin position="125"/>
        <end position="162"/>
    </location>
</feature>
<evidence type="ECO:0000313" key="3">
    <source>
        <dbReference type="Proteomes" id="UP000266673"/>
    </source>
</evidence>
<comment type="caution">
    <text evidence="2">The sequence shown here is derived from an EMBL/GenBank/DDBJ whole genome shotgun (WGS) entry which is preliminary data.</text>
</comment>